<reference evidence="1 2" key="1">
    <citation type="submission" date="2020-12" db="EMBL/GenBank/DDBJ databases">
        <title>Concerted genomic and epigenomic changes stabilize Arabidopsis allopolyploids.</title>
        <authorList>
            <person name="Chen Z."/>
        </authorList>
    </citation>
    <scope>NUCLEOTIDE SEQUENCE [LARGE SCALE GENOMIC DNA]</scope>
    <source>
        <strain evidence="1">As9502</strain>
        <tissue evidence="1">Leaf</tissue>
    </source>
</reference>
<organism evidence="1 2">
    <name type="scientific">Arabidopsis suecica</name>
    <name type="common">Swedish thale-cress</name>
    <name type="synonym">Cardaminopsis suecica</name>
    <dbReference type="NCBI Taxonomy" id="45249"/>
    <lineage>
        <taxon>Eukaryota</taxon>
        <taxon>Viridiplantae</taxon>
        <taxon>Streptophyta</taxon>
        <taxon>Embryophyta</taxon>
        <taxon>Tracheophyta</taxon>
        <taxon>Spermatophyta</taxon>
        <taxon>Magnoliopsida</taxon>
        <taxon>eudicotyledons</taxon>
        <taxon>Gunneridae</taxon>
        <taxon>Pentapetalae</taxon>
        <taxon>rosids</taxon>
        <taxon>malvids</taxon>
        <taxon>Brassicales</taxon>
        <taxon>Brassicaceae</taxon>
        <taxon>Camelineae</taxon>
        <taxon>Arabidopsis</taxon>
    </lineage>
</organism>
<comment type="caution">
    <text evidence="1">The sequence shown here is derived from an EMBL/GenBank/DDBJ whole genome shotgun (WGS) entry which is preliminary data.</text>
</comment>
<keyword evidence="2" id="KW-1185">Reference proteome</keyword>
<sequence>DGRNKRNRALKPPSCHCLSSPFALITHNTSFTLSRPHVPTSPLITKQTQFIMDHILYHSMTNSY</sequence>
<evidence type="ECO:0000313" key="2">
    <source>
        <dbReference type="Proteomes" id="UP000694251"/>
    </source>
</evidence>
<dbReference type="AlphaFoldDB" id="A0A8T1Z7K3"/>
<evidence type="ECO:0000313" key="1">
    <source>
        <dbReference type="EMBL" id="KAG7554916.1"/>
    </source>
</evidence>
<protein>
    <submittedName>
        <fullName evidence="1">Uncharacterized protein</fullName>
    </submittedName>
</protein>
<accession>A0A8T1Z7K3</accession>
<dbReference type="Proteomes" id="UP000694251">
    <property type="component" value="Chromosome 11"/>
</dbReference>
<gene>
    <name evidence="1" type="ORF">ISN44_As11g011170</name>
</gene>
<dbReference type="EMBL" id="JAEFBJ010000011">
    <property type="protein sequence ID" value="KAG7554916.1"/>
    <property type="molecule type" value="Genomic_DNA"/>
</dbReference>
<name>A0A8T1Z7K3_ARASU</name>
<proteinExistence type="predicted"/>
<feature type="non-terminal residue" evidence="1">
    <location>
        <position position="1"/>
    </location>
</feature>
<feature type="non-terminal residue" evidence="1">
    <location>
        <position position="64"/>
    </location>
</feature>